<dbReference type="GO" id="GO:0005634">
    <property type="term" value="C:nucleus"/>
    <property type="evidence" value="ECO:0007669"/>
    <property type="project" value="TreeGrafter"/>
</dbReference>
<dbReference type="PROSITE" id="PS00463">
    <property type="entry name" value="ZN2_CY6_FUNGAL_1"/>
    <property type="match status" value="1"/>
</dbReference>
<dbReference type="Pfam" id="PF00172">
    <property type="entry name" value="Zn_clus"/>
    <property type="match status" value="1"/>
</dbReference>
<feature type="region of interest" description="Disordered" evidence="7">
    <location>
        <begin position="432"/>
        <end position="464"/>
    </location>
</feature>
<dbReference type="GeneID" id="89929657"/>
<evidence type="ECO:0000256" key="2">
    <source>
        <dbReference type="ARBA" id="ARBA00022833"/>
    </source>
</evidence>
<evidence type="ECO:0000256" key="1">
    <source>
        <dbReference type="ARBA" id="ARBA00022723"/>
    </source>
</evidence>
<accession>A0AAV9P4R1</accession>
<dbReference type="InterPro" id="IPR051430">
    <property type="entry name" value="Fungal_TF_Env_Response"/>
</dbReference>
<keyword evidence="1" id="KW-0479">Metal-binding</keyword>
<dbReference type="GO" id="GO:0008270">
    <property type="term" value="F:zinc ion binding"/>
    <property type="evidence" value="ECO:0007669"/>
    <property type="project" value="InterPro"/>
</dbReference>
<dbReference type="InterPro" id="IPR007219">
    <property type="entry name" value="XnlR_reg_dom"/>
</dbReference>
<evidence type="ECO:0000259" key="8">
    <source>
        <dbReference type="PROSITE" id="PS50048"/>
    </source>
</evidence>
<dbReference type="AlphaFoldDB" id="A0AAV9P4R1"/>
<organism evidence="9 10">
    <name type="scientific">Saxophila tyrrhenica</name>
    <dbReference type="NCBI Taxonomy" id="1690608"/>
    <lineage>
        <taxon>Eukaryota</taxon>
        <taxon>Fungi</taxon>
        <taxon>Dikarya</taxon>
        <taxon>Ascomycota</taxon>
        <taxon>Pezizomycotina</taxon>
        <taxon>Dothideomycetes</taxon>
        <taxon>Dothideomycetidae</taxon>
        <taxon>Mycosphaerellales</taxon>
        <taxon>Extremaceae</taxon>
        <taxon>Saxophila</taxon>
    </lineage>
</organism>
<comment type="caution">
    <text evidence="9">The sequence shown here is derived from an EMBL/GenBank/DDBJ whole genome shotgun (WGS) entry which is preliminary data.</text>
</comment>
<reference evidence="9 10" key="1">
    <citation type="submission" date="2023-08" db="EMBL/GenBank/DDBJ databases">
        <title>Black Yeasts Isolated from many extreme environments.</title>
        <authorList>
            <person name="Coleine C."/>
            <person name="Stajich J.E."/>
            <person name="Selbmann L."/>
        </authorList>
    </citation>
    <scope>NUCLEOTIDE SEQUENCE [LARGE SCALE GENOMIC DNA]</scope>
    <source>
        <strain evidence="9 10">CCFEE 5935</strain>
    </source>
</reference>
<dbReference type="GO" id="GO:0006351">
    <property type="term" value="P:DNA-templated transcription"/>
    <property type="evidence" value="ECO:0007669"/>
    <property type="project" value="InterPro"/>
</dbReference>
<feature type="region of interest" description="Disordered" evidence="7">
    <location>
        <begin position="1"/>
        <end position="28"/>
    </location>
</feature>
<keyword evidence="2" id="KW-0862">Zinc</keyword>
<dbReference type="RefSeq" id="XP_064656016.1">
    <property type="nucleotide sequence ID" value="XM_064805556.1"/>
</dbReference>
<dbReference type="PANTHER" id="PTHR31944:SF130">
    <property type="entry name" value="ZN(II)2CYS6 TRANSCRIPTION FACTO (EUROFUNG)"/>
    <property type="match status" value="1"/>
</dbReference>
<evidence type="ECO:0000256" key="3">
    <source>
        <dbReference type="ARBA" id="ARBA00023015"/>
    </source>
</evidence>
<name>A0AAV9P4R1_9PEZI</name>
<proteinExistence type="predicted"/>
<dbReference type="SUPFAM" id="SSF57701">
    <property type="entry name" value="Zn2/Cys6 DNA-binding domain"/>
    <property type="match status" value="1"/>
</dbReference>
<dbReference type="GO" id="GO:0000978">
    <property type="term" value="F:RNA polymerase II cis-regulatory region sequence-specific DNA binding"/>
    <property type="evidence" value="ECO:0007669"/>
    <property type="project" value="TreeGrafter"/>
</dbReference>
<gene>
    <name evidence="9" type="ORF">LTR77_008324</name>
</gene>
<protein>
    <recommendedName>
        <fullName evidence="8">Zn(2)-C6 fungal-type domain-containing protein</fullName>
    </recommendedName>
</protein>
<feature type="domain" description="Zn(2)-C6 fungal-type" evidence="8">
    <location>
        <begin position="35"/>
        <end position="67"/>
    </location>
</feature>
<evidence type="ECO:0000256" key="6">
    <source>
        <dbReference type="ARBA" id="ARBA00023242"/>
    </source>
</evidence>
<keyword evidence="6" id="KW-0539">Nucleus</keyword>
<dbReference type="CDD" id="cd00067">
    <property type="entry name" value="GAL4"/>
    <property type="match status" value="1"/>
</dbReference>
<keyword evidence="10" id="KW-1185">Reference proteome</keyword>
<keyword evidence="3" id="KW-0805">Transcription regulation</keyword>
<sequence>MPQDHLLPDLNSARRTLSPEPTGGSERKRRRKVLSCYDCRRRKLQCDRAMPACSRCTKAGQAADCLYIDDATDLPVRHADSAALANAEFSRGPFEGHQTRPIQAPAPTTVDTLSRLEYQDRRIKQLETALIQSTQLPSQPFLHQPKASKFPLTPESPGAIVEQSSGPLNITDRETMLLRGKSFKTQFHGITHPGSLIAYIPELSAFTKETFERIPALLRIRQDMKQLEDRTPYAASLSRQITDADLKAQLTSRAEVDQLVQLYLDNYDNIYHIIHLPSFRREYNDWWTHPQQAKGSFVALIVLMTATAQCLQPTEPWLYTANSSTARERAISAIHLCERWLEGTSQKHVSCVDFQIRFLMNLARLVNAHKFKRTWTDAGTMIRFFMAAGLHRSPDLLRKPTSALDKEMRRRLWAAASEFELQAAFGRGMISAPFPQQSDCPPPSNIHDEDITSESEPLPPPRPSHDFTNSSYMVFAADSFSLRYTLNTVLNNIRQTISFDDAKRYTEEIESHLSSLPNWIGTSSEPPRALLSITLRQYILVLHDRQFRQAKSQYERDFSKLTLLTTASKIISTHKDLVSRGCRALQLLCQDQLRAALSVCHIASTPDPSADALLTNMIATNAATIINDTADNLTDKITRYGREQRQLWIVLAANGFMKAKRDPDSRLLYMQEAVDKIIRPYYKIMACQEETPTTIAGDGVVVREERRMEMPNGMNEYLPDHANGQAGETGGGEMGVLGFEDLAQWTFEDWGFDGVELGGMEGLG</sequence>
<dbReference type="SMART" id="SM00066">
    <property type="entry name" value="GAL4"/>
    <property type="match status" value="1"/>
</dbReference>
<evidence type="ECO:0000313" key="9">
    <source>
        <dbReference type="EMBL" id="KAK5166063.1"/>
    </source>
</evidence>
<dbReference type="GO" id="GO:0001228">
    <property type="term" value="F:DNA-binding transcription activator activity, RNA polymerase II-specific"/>
    <property type="evidence" value="ECO:0007669"/>
    <property type="project" value="TreeGrafter"/>
</dbReference>
<dbReference type="CDD" id="cd12148">
    <property type="entry name" value="fungal_TF_MHR"/>
    <property type="match status" value="1"/>
</dbReference>
<keyword evidence="4" id="KW-0238">DNA-binding</keyword>
<dbReference type="Pfam" id="PF04082">
    <property type="entry name" value="Fungal_trans"/>
    <property type="match status" value="1"/>
</dbReference>
<evidence type="ECO:0000313" key="10">
    <source>
        <dbReference type="Proteomes" id="UP001337655"/>
    </source>
</evidence>
<keyword evidence="5" id="KW-0804">Transcription</keyword>
<dbReference type="InterPro" id="IPR036864">
    <property type="entry name" value="Zn2-C6_fun-type_DNA-bd_sf"/>
</dbReference>
<dbReference type="PROSITE" id="PS50048">
    <property type="entry name" value="ZN2_CY6_FUNGAL_2"/>
    <property type="match status" value="1"/>
</dbReference>
<evidence type="ECO:0000256" key="4">
    <source>
        <dbReference type="ARBA" id="ARBA00023125"/>
    </source>
</evidence>
<dbReference type="EMBL" id="JAVRRT010000014">
    <property type="protein sequence ID" value="KAK5166063.1"/>
    <property type="molecule type" value="Genomic_DNA"/>
</dbReference>
<dbReference type="InterPro" id="IPR001138">
    <property type="entry name" value="Zn2Cys6_DnaBD"/>
</dbReference>
<dbReference type="Gene3D" id="4.10.240.10">
    <property type="entry name" value="Zn(2)-C6 fungal-type DNA-binding domain"/>
    <property type="match status" value="1"/>
</dbReference>
<dbReference type="PANTHER" id="PTHR31944">
    <property type="entry name" value="HEME-RESPONSIVE ZINC FINGER TRANSCRIPTION FACTOR HAP1"/>
    <property type="match status" value="1"/>
</dbReference>
<dbReference type="Proteomes" id="UP001337655">
    <property type="component" value="Unassembled WGS sequence"/>
</dbReference>
<evidence type="ECO:0000256" key="7">
    <source>
        <dbReference type="SAM" id="MobiDB-lite"/>
    </source>
</evidence>
<evidence type="ECO:0000256" key="5">
    <source>
        <dbReference type="ARBA" id="ARBA00023163"/>
    </source>
</evidence>